<gene>
    <name evidence="2" type="ORF">V6N12_002925</name>
</gene>
<reference evidence="2 3" key="1">
    <citation type="journal article" date="2024" name="G3 (Bethesda)">
        <title>Genome assembly of Hibiscus sabdariffa L. provides insights into metabolisms of medicinal natural products.</title>
        <authorList>
            <person name="Kim T."/>
        </authorList>
    </citation>
    <scope>NUCLEOTIDE SEQUENCE [LARGE SCALE GENOMIC DNA]</scope>
    <source>
        <strain evidence="2">TK-2024</strain>
        <tissue evidence="2">Old leaves</tissue>
    </source>
</reference>
<feature type="compositionally biased region" description="Polar residues" evidence="1">
    <location>
        <begin position="32"/>
        <end position="70"/>
    </location>
</feature>
<organism evidence="2 3">
    <name type="scientific">Hibiscus sabdariffa</name>
    <name type="common">roselle</name>
    <dbReference type="NCBI Taxonomy" id="183260"/>
    <lineage>
        <taxon>Eukaryota</taxon>
        <taxon>Viridiplantae</taxon>
        <taxon>Streptophyta</taxon>
        <taxon>Embryophyta</taxon>
        <taxon>Tracheophyta</taxon>
        <taxon>Spermatophyta</taxon>
        <taxon>Magnoliopsida</taxon>
        <taxon>eudicotyledons</taxon>
        <taxon>Gunneridae</taxon>
        <taxon>Pentapetalae</taxon>
        <taxon>rosids</taxon>
        <taxon>malvids</taxon>
        <taxon>Malvales</taxon>
        <taxon>Malvaceae</taxon>
        <taxon>Malvoideae</taxon>
        <taxon>Hibiscus</taxon>
    </lineage>
</organism>
<dbReference type="EMBL" id="JBBPBM010000017">
    <property type="protein sequence ID" value="KAK8556526.1"/>
    <property type="molecule type" value="Genomic_DNA"/>
</dbReference>
<keyword evidence="3" id="KW-1185">Reference proteome</keyword>
<sequence>MGTSVMNEDSGGLKNQLGTCQPKIRNHLMENDTVQPNQNIARQASTSHGPTVGASPNNTADMKTQANPVE</sequence>
<proteinExistence type="predicted"/>
<feature type="region of interest" description="Disordered" evidence="1">
    <location>
        <begin position="29"/>
        <end position="70"/>
    </location>
</feature>
<dbReference type="Proteomes" id="UP001472677">
    <property type="component" value="Unassembled WGS sequence"/>
</dbReference>
<accession>A0ABR2EC73</accession>
<evidence type="ECO:0000313" key="2">
    <source>
        <dbReference type="EMBL" id="KAK8556526.1"/>
    </source>
</evidence>
<name>A0ABR2EC73_9ROSI</name>
<evidence type="ECO:0000256" key="1">
    <source>
        <dbReference type="SAM" id="MobiDB-lite"/>
    </source>
</evidence>
<comment type="caution">
    <text evidence="2">The sequence shown here is derived from an EMBL/GenBank/DDBJ whole genome shotgun (WGS) entry which is preliminary data.</text>
</comment>
<protein>
    <submittedName>
        <fullName evidence="2">Uncharacterized protein</fullName>
    </submittedName>
</protein>
<evidence type="ECO:0000313" key="3">
    <source>
        <dbReference type="Proteomes" id="UP001472677"/>
    </source>
</evidence>